<reference evidence="7 8" key="1">
    <citation type="submission" date="2019-03" db="EMBL/GenBank/DDBJ databases">
        <title>Genomic Encyclopedia of Type Strains, Phase III (KMG-III): the genomes of soil and plant-associated and newly described type strains.</title>
        <authorList>
            <person name="Whitman W."/>
        </authorList>
    </citation>
    <scope>NUCLEOTIDE SEQUENCE [LARGE SCALE GENOMIC DNA]</scope>
    <source>
        <strain evidence="7 8">VKM Ac-2527</strain>
    </source>
</reference>
<dbReference type="InterPro" id="IPR041040">
    <property type="entry name" value="3HCDH_RFF"/>
</dbReference>
<sequence length="514" mass="54628">MSGPTALKASLLDPHVCVIGAGTMGRGIAQIAVAAGHAVSLVDPDAGQLQAAVADIRSRLNRKHPELATDLETRLLCAKSIDAVPAAADTLVVEAVVEDLAVKATVFAQAWDHFGPGCLLATNTSSLSITEIAAATADPTRVVGLHFFNPVPVMRLVEVIRGLDTDQEVVARVAALARSWGKEVAHVRSAPGFIVNRVARPFYGESLRLLEEQTASAEIIDEVLRGAGQFRMGPFELMDLIGNDVNFTVTSTVWRAFNFDARYAPSQLQAELVAAGRLGRKSGRGFYRYDLDADRPQPPPATSRADCPERVVMHGDSPQLAALLERAGITPQAGETGQTPSVEFPGQGMVVVTRGCTAQLESSSLGAPVAVLDLCLDPSTVDRLALASTDPDLLASLVALLSRAGVAAFPIADAPGLIVARVMSMIANEAWEAAHQGIATTEDIDSAMILGTNYPMGPFRWSEEWTPAVVLQVLDELATEYRDPRYRPSIRLRAAARTRTLSQSARSSAVSTGL</sequence>
<dbReference type="Gene3D" id="1.10.1040.50">
    <property type="match status" value="1"/>
</dbReference>
<dbReference type="Pfam" id="PF18321">
    <property type="entry name" value="3HCDH_RFF"/>
    <property type="match status" value="1"/>
</dbReference>
<dbReference type="InterPro" id="IPR006108">
    <property type="entry name" value="3HC_DH_C"/>
</dbReference>
<feature type="domain" description="3-hydroxybutyryl-CoA dehydrogenase reduced Rossmann-fold" evidence="6">
    <location>
        <begin position="350"/>
        <end position="415"/>
    </location>
</feature>
<evidence type="ECO:0000259" key="6">
    <source>
        <dbReference type="Pfam" id="PF18321"/>
    </source>
</evidence>
<dbReference type="PANTHER" id="PTHR48075:SF5">
    <property type="entry name" value="3-HYDROXYBUTYRYL-COA DEHYDROGENASE"/>
    <property type="match status" value="1"/>
</dbReference>
<dbReference type="InterPro" id="IPR036291">
    <property type="entry name" value="NAD(P)-bd_dom_sf"/>
</dbReference>
<accession>A0A4R6KKU3</accession>
<dbReference type="InterPro" id="IPR006176">
    <property type="entry name" value="3-OHacyl-CoA_DH_NAD-bd"/>
</dbReference>
<dbReference type="NCBIfam" id="NF006124">
    <property type="entry name" value="PRK08268.1"/>
    <property type="match status" value="1"/>
</dbReference>
<evidence type="ECO:0000256" key="3">
    <source>
        <dbReference type="ARBA" id="ARBA00023002"/>
    </source>
</evidence>
<dbReference type="RefSeq" id="WP_133799531.1">
    <property type="nucleotide sequence ID" value="NZ_SNWQ01000003.1"/>
</dbReference>
<comment type="caution">
    <text evidence="7">The sequence shown here is derived from an EMBL/GenBank/DDBJ whole genome shotgun (WGS) entry which is preliminary data.</text>
</comment>
<organism evidence="7 8">
    <name type="scientific">Kribbella caucasensis</name>
    <dbReference type="NCBI Taxonomy" id="2512215"/>
    <lineage>
        <taxon>Bacteria</taxon>
        <taxon>Bacillati</taxon>
        <taxon>Actinomycetota</taxon>
        <taxon>Actinomycetes</taxon>
        <taxon>Propionibacteriales</taxon>
        <taxon>Kribbellaceae</taxon>
        <taxon>Kribbella</taxon>
    </lineage>
</organism>
<feature type="domain" description="3-hydroxyacyl-CoA dehydrogenase C-terminal" evidence="4">
    <location>
        <begin position="192"/>
        <end position="289"/>
    </location>
</feature>
<evidence type="ECO:0000259" key="5">
    <source>
        <dbReference type="Pfam" id="PF02737"/>
    </source>
</evidence>
<gene>
    <name evidence="7" type="ORF">EV643_103350</name>
</gene>
<dbReference type="AlphaFoldDB" id="A0A4R6KKU3"/>
<dbReference type="InterPro" id="IPR013328">
    <property type="entry name" value="6PGD_dom2"/>
</dbReference>
<dbReference type="EMBL" id="SNWQ01000003">
    <property type="protein sequence ID" value="TDO51611.1"/>
    <property type="molecule type" value="Genomic_DNA"/>
</dbReference>
<feature type="domain" description="3-hydroxyacyl-CoA dehydrogenase NAD binding" evidence="5">
    <location>
        <begin position="15"/>
        <end position="188"/>
    </location>
</feature>
<dbReference type="InterPro" id="IPR008927">
    <property type="entry name" value="6-PGluconate_DH-like_C_sf"/>
</dbReference>
<dbReference type="GO" id="GO:0006631">
    <property type="term" value="P:fatty acid metabolic process"/>
    <property type="evidence" value="ECO:0007669"/>
    <property type="project" value="InterPro"/>
</dbReference>
<name>A0A4R6KKU3_9ACTN</name>
<dbReference type="Pfam" id="PF02737">
    <property type="entry name" value="3HCDH_N"/>
    <property type="match status" value="1"/>
</dbReference>
<dbReference type="GO" id="GO:0016616">
    <property type="term" value="F:oxidoreductase activity, acting on the CH-OH group of donors, NAD or NADP as acceptor"/>
    <property type="evidence" value="ECO:0007669"/>
    <property type="project" value="InterPro"/>
</dbReference>
<dbReference type="SUPFAM" id="SSF51735">
    <property type="entry name" value="NAD(P)-binding Rossmann-fold domains"/>
    <property type="match status" value="1"/>
</dbReference>
<protein>
    <submittedName>
        <fullName evidence="7">3-hydroxybutyryl-CoA dehydrogenase</fullName>
    </submittedName>
</protein>
<proteinExistence type="inferred from homology"/>
<dbReference type="Gene3D" id="1.10.1040.10">
    <property type="entry name" value="N-(1-d-carboxylethyl)-l-norvaline Dehydrogenase, domain 2"/>
    <property type="match status" value="1"/>
</dbReference>
<dbReference type="Proteomes" id="UP000295388">
    <property type="component" value="Unassembled WGS sequence"/>
</dbReference>
<keyword evidence="8" id="KW-1185">Reference proteome</keyword>
<keyword evidence="3" id="KW-0560">Oxidoreductase</keyword>
<comment type="pathway">
    <text evidence="1">Lipid metabolism; butanoate metabolism.</text>
</comment>
<feature type="domain" description="3-hydroxyacyl-CoA dehydrogenase C-terminal" evidence="4">
    <location>
        <begin position="416"/>
        <end position="504"/>
    </location>
</feature>
<evidence type="ECO:0000313" key="8">
    <source>
        <dbReference type="Proteomes" id="UP000295388"/>
    </source>
</evidence>
<evidence type="ECO:0000256" key="1">
    <source>
        <dbReference type="ARBA" id="ARBA00005086"/>
    </source>
</evidence>
<dbReference type="GO" id="GO:0070403">
    <property type="term" value="F:NAD+ binding"/>
    <property type="evidence" value="ECO:0007669"/>
    <property type="project" value="InterPro"/>
</dbReference>
<evidence type="ECO:0000259" key="4">
    <source>
        <dbReference type="Pfam" id="PF00725"/>
    </source>
</evidence>
<evidence type="ECO:0000313" key="7">
    <source>
        <dbReference type="EMBL" id="TDO51611.1"/>
    </source>
</evidence>
<evidence type="ECO:0000256" key="2">
    <source>
        <dbReference type="ARBA" id="ARBA00009463"/>
    </source>
</evidence>
<dbReference type="OrthoDB" id="5240528at2"/>
<dbReference type="Gene3D" id="3.40.50.720">
    <property type="entry name" value="NAD(P)-binding Rossmann-like Domain"/>
    <property type="match status" value="1"/>
</dbReference>
<comment type="similarity">
    <text evidence="2">Belongs to the 3-hydroxyacyl-CoA dehydrogenase family.</text>
</comment>
<dbReference type="SUPFAM" id="SSF48179">
    <property type="entry name" value="6-phosphogluconate dehydrogenase C-terminal domain-like"/>
    <property type="match status" value="2"/>
</dbReference>
<dbReference type="PANTHER" id="PTHR48075">
    <property type="entry name" value="3-HYDROXYACYL-COA DEHYDROGENASE FAMILY PROTEIN"/>
    <property type="match status" value="1"/>
</dbReference>
<dbReference type="FunFam" id="3.40.50.720:FF:000009">
    <property type="entry name" value="Fatty oxidation complex, alpha subunit"/>
    <property type="match status" value="1"/>
</dbReference>
<dbReference type="Pfam" id="PF00725">
    <property type="entry name" value="3HCDH"/>
    <property type="match status" value="2"/>
</dbReference>